<protein>
    <submittedName>
        <fullName evidence="3">Lactoylglutathione lyase</fullName>
    </submittedName>
</protein>
<dbReference type="InterPro" id="IPR029068">
    <property type="entry name" value="Glyas_Bleomycin-R_OHBP_Dase"/>
</dbReference>
<dbReference type="RefSeq" id="WP_134439219.1">
    <property type="nucleotide sequence ID" value="NZ_CP065957.1"/>
</dbReference>
<dbReference type="PANTHER" id="PTHR21366">
    <property type="entry name" value="GLYOXALASE FAMILY PROTEIN"/>
    <property type="match status" value="1"/>
</dbReference>
<organism evidence="3 4">
    <name type="scientific">Methylacidiphilum caldifontis</name>
    <dbReference type="NCBI Taxonomy" id="2795386"/>
    <lineage>
        <taxon>Bacteria</taxon>
        <taxon>Pseudomonadati</taxon>
        <taxon>Verrucomicrobiota</taxon>
        <taxon>Methylacidiphilae</taxon>
        <taxon>Methylacidiphilales</taxon>
        <taxon>Methylacidiphilaceae</taxon>
        <taxon>Methylacidiphilum (ex Ratnadevi et al. 2023)</taxon>
    </lineage>
</organism>
<dbReference type="OrthoDB" id="9802805at2"/>
<sequence length="137" mass="15950">MLIVESIHHVTLPVKDLNQSVGFYSKLLGLKQIERPPFPFSGAWFQVGTQQLHLTEWTDEKKSPDFSMNTRDHHVAFRVKSINEALEWLRKQGYREDHANPSLRLWVKLDSVAGFPQIFLFDPDGHLIEINAQRKED</sequence>
<dbReference type="InterPro" id="IPR004360">
    <property type="entry name" value="Glyas_Fos-R_dOase_dom"/>
</dbReference>
<comment type="caution">
    <text evidence="3">The sequence shown here is derived from an EMBL/GenBank/DDBJ whole genome shotgun (WGS) entry which is preliminary data.</text>
</comment>
<dbReference type="SUPFAM" id="SSF54593">
    <property type="entry name" value="Glyoxalase/Bleomycin resistance protein/Dihydroxybiphenyl dioxygenase"/>
    <property type="match status" value="1"/>
</dbReference>
<dbReference type="AlphaFoldDB" id="A0A4Y8PH43"/>
<dbReference type="GO" id="GO:0004462">
    <property type="term" value="F:lactoylglutathione lyase activity"/>
    <property type="evidence" value="ECO:0007669"/>
    <property type="project" value="InterPro"/>
</dbReference>
<evidence type="ECO:0000256" key="1">
    <source>
        <dbReference type="ARBA" id="ARBA00022723"/>
    </source>
</evidence>
<gene>
    <name evidence="3" type="ORF">A7Q10_04465</name>
</gene>
<keyword evidence="1" id="KW-0479">Metal-binding</keyword>
<dbReference type="InterPro" id="IPR050383">
    <property type="entry name" value="GlyoxalaseI/FosfomycinResist"/>
</dbReference>
<dbReference type="EMBL" id="LXQC01000068">
    <property type="protein sequence ID" value="TFE71554.1"/>
    <property type="molecule type" value="Genomic_DNA"/>
</dbReference>
<dbReference type="PANTHER" id="PTHR21366:SF22">
    <property type="entry name" value="VOC DOMAIN-CONTAINING PROTEIN"/>
    <property type="match status" value="1"/>
</dbReference>
<dbReference type="PROSITE" id="PS00934">
    <property type="entry name" value="GLYOXALASE_I_1"/>
    <property type="match status" value="1"/>
</dbReference>
<evidence type="ECO:0000313" key="3">
    <source>
        <dbReference type="EMBL" id="TFE71554.1"/>
    </source>
</evidence>
<dbReference type="Proteomes" id="UP000297713">
    <property type="component" value="Unassembled WGS sequence"/>
</dbReference>
<accession>A0A4Y8PH43</accession>
<dbReference type="InterPro" id="IPR018146">
    <property type="entry name" value="Glyoxalase_1_CS"/>
</dbReference>
<reference evidence="3 4" key="1">
    <citation type="submission" date="2016-05" db="EMBL/GenBank/DDBJ databases">
        <title>Diversity and Homogeneity among Thermoacidophilic Verrucomicrobia Methanotrophs Linked with Geographical Origin.</title>
        <authorList>
            <person name="Erikstad H.-A."/>
            <person name="Smestad N.B."/>
            <person name="Ceballos R.M."/>
            <person name="Birkeland N.-K."/>
        </authorList>
    </citation>
    <scope>NUCLEOTIDE SEQUENCE [LARGE SCALE GENOMIC DNA]</scope>
    <source>
        <strain evidence="3 4">Phi</strain>
    </source>
</reference>
<proteinExistence type="predicted"/>
<dbReference type="Pfam" id="PF00903">
    <property type="entry name" value="Glyoxalase"/>
    <property type="match status" value="1"/>
</dbReference>
<dbReference type="PROSITE" id="PS51819">
    <property type="entry name" value="VOC"/>
    <property type="match status" value="1"/>
</dbReference>
<name>A0A4Y8PH43_9BACT</name>
<evidence type="ECO:0000259" key="2">
    <source>
        <dbReference type="PROSITE" id="PS51819"/>
    </source>
</evidence>
<evidence type="ECO:0000313" key="4">
    <source>
        <dbReference type="Proteomes" id="UP000297713"/>
    </source>
</evidence>
<dbReference type="Gene3D" id="3.10.180.10">
    <property type="entry name" value="2,3-Dihydroxybiphenyl 1,2-Dioxygenase, domain 1"/>
    <property type="match status" value="1"/>
</dbReference>
<feature type="domain" description="VOC" evidence="2">
    <location>
        <begin position="6"/>
        <end position="133"/>
    </location>
</feature>
<dbReference type="GO" id="GO:0046872">
    <property type="term" value="F:metal ion binding"/>
    <property type="evidence" value="ECO:0007669"/>
    <property type="project" value="UniProtKB-KW"/>
</dbReference>
<keyword evidence="3" id="KW-0456">Lyase</keyword>
<dbReference type="InterPro" id="IPR037523">
    <property type="entry name" value="VOC_core"/>
</dbReference>
<keyword evidence="4" id="KW-1185">Reference proteome</keyword>